<accession>A0AAW2I7H0</accession>
<protein>
    <recommendedName>
        <fullName evidence="2">Mitochondrial ribosomal protein S22</fullName>
    </recommendedName>
</protein>
<evidence type="ECO:0008006" key="2">
    <source>
        <dbReference type="Google" id="ProtNLM"/>
    </source>
</evidence>
<comment type="caution">
    <text evidence="1">The sequence shown here is derived from an EMBL/GenBank/DDBJ whole genome shotgun (WGS) entry which is preliminary data.</text>
</comment>
<organism evidence="1">
    <name type="scientific">Menopon gallinae</name>
    <name type="common">poultry shaft louse</name>
    <dbReference type="NCBI Taxonomy" id="328185"/>
    <lineage>
        <taxon>Eukaryota</taxon>
        <taxon>Metazoa</taxon>
        <taxon>Ecdysozoa</taxon>
        <taxon>Arthropoda</taxon>
        <taxon>Hexapoda</taxon>
        <taxon>Insecta</taxon>
        <taxon>Pterygota</taxon>
        <taxon>Neoptera</taxon>
        <taxon>Paraneoptera</taxon>
        <taxon>Psocodea</taxon>
        <taxon>Troctomorpha</taxon>
        <taxon>Phthiraptera</taxon>
        <taxon>Amblycera</taxon>
        <taxon>Menoponidae</taxon>
        <taxon>Menopon</taxon>
    </lineage>
</organism>
<dbReference type="PANTHER" id="PTHR13071">
    <property type="entry name" value="MITOCHONDRIAL 28S RIBOSOMAL PROTEIN S22"/>
    <property type="match status" value="1"/>
</dbReference>
<sequence>MRIMLPQTRLFLSLFKRNYSDTAHEIQKISEKPLKGLFFHPQIQLFIKKITFVDYEKVFKSQEKNTLRPPVYQFMSDDELQANKAKGDAKIASRLQAPPIVDLLEDNTEILSNDPSLDGHDVHHSKIVFTDLSLNVLPTERTIVVREPNGVLRTANKLERRRLLQIYFPIKGRELQVPKMFKTTHLNDLLKRKEYEFILNRACVQFDPTDEEFHRVLILTYNKINIENDFERIDSTRHFGSLGFYLAINRNINNMLQYFLDKQRLMSAYYLVKMYHLVNSNASISWDVPANEIQEDEKISLDQAFKVVEDYIKSQPDDTSKLQQKFVQMVEKLKEEEDVQSGILKAHGV</sequence>
<gene>
    <name evidence="1" type="ORF">PYX00_000157</name>
</gene>
<name>A0AAW2I7H0_9NEOP</name>
<dbReference type="InterPro" id="IPR019374">
    <property type="entry name" value="Ribosomal_mS22"/>
</dbReference>
<dbReference type="Pfam" id="PF10245">
    <property type="entry name" value="MRP-S22"/>
    <property type="match status" value="1"/>
</dbReference>
<dbReference type="EMBL" id="JARGDH010000001">
    <property type="protein sequence ID" value="KAL0278301.1"/>
    <property type="molecule type" value="Genomic_DNA"/>
</dbReference>
<dbReference type="EMBL" id="JARGDH010000001">
    <property type="protein sequence ID" value="KAL0278300.1"/>
    <property type="molecule type" value="Genomic_DNA"/>
</dbReference>
<evidence type="ECO:0000313" key="1">
    <source>
        <dbReference type="EMBL" id="KAL0278300.1"/>
    </source>
</evidence>
<proteinExistence type="predicted"/>
<dbReference type="GO" id="GO:0005763">
    <property type="term" value="C:mitochondrial small ribosomal subunit"/>
    <property type="evidence" value="ECO:0007669"/>
    <property type="project" value="TreeGrafter"/>
</dbReference>
<dbReference type="PANTHER" id="PTHR13071:SF4">
    <property type="entry name" value="SMALL RIBOSOMAL SUBUNIT PROTEIN MS22"/>
    <property type="match status" value="1"/>
</dbReference>
<dbReference type="AlphaFoldDB" id="A0AAW2I7H0"/>
<dbReference type="GO" id="GO:0003735">
    <property type="term" value="F:structural constituent of ribosome"/>
    <property type="evidence" value="ECO:0007669"/>
    <property type="project" value="TreeGrafter"/>
</dbReference>
<reference evidence="1" key="1">
    <citation type="journal article" date="2024" name="Gigascience">
        <title>Chromosome-level genome of the poultry shaft louse Menopon gallinae provides insight into the host-switching and adaptive evolution of parasitic lice.</title>
        <authorList>
            <person name="Xu Y."/>
            <person name="Ma L."/>
            <person name="Liu S."/>
            <person name="Liang Y."/>
            <person name="Liu Q."/>
            <person name="He Z."/>
            <person name="Tian L."/>
            <person name="Duan Y."/>
            <person name="Cai W."/>
            <person name="Li H."/>
            <person name="Song F."/>
        </authorList>
    </citation>
    <scope>NUCLEOTIDE SEQUENCE</scope>
    <source>
        <strain evidence="1">Cailab_2023a</strain>
    </source>
</reference>